<gene>
    <name evidence="1" type="ORF">JCM19237_1342</name>
</gene>
<protein>
    <submittedName>
        <fullName evidence="1">Uncharacterized protein</fullName>
    </submittedName>
</protein>
<organism evidence="1 2">
    <name type="scientific">Photobacterium aphoticum</name>
    <dbReference type="NCBI Taxonomy" id="754436"/>
    <lineage>
        <taxon>Bacteria</taxon>
        <taxon>Pseudomonadati</taxon>
        <taxon>Pseudomonadota</taxon>
        <taxon>Gammaproteobacteria</taxon>
        <taxon>Vibrionales</taxon>
        <taxon>Vibrionaceae</taxon>
        <taxon>Photobacterium</taxon>
    </lineage>
</organism>
<evidence type="ECO:0000313" key="1">
    <source>
        <dbReference type="EMBL" id="GAL04670.1"/>
    </source>
</evidence>
<dbReference type="Proteomes" id="UP000029227">
    <property type="component" value="Unassembled WGS sequence"/>
</dbReference>
<sequence length="41" mass="4776">MTDIPLAHRARDMLYMVDIYIAASLYKAKGNEKTNSIWQFV</sequence>
<comment type="caution">
    <text evidence="1">The sequence shown here is derived from an EMBL/GenBank/DDBJ whole genome shotgun (WGS) entry which is preliminary data.</text>
</comment>
<proteinExistence type="predicted"/>
<reference evidence="1 2" key="1">
    <citation type="journal article" date="2014" name="Genome Announc.">
        <title>Draft Genome Sequences of Two Vibrionaceae Species, Vibrio ponticus C121 and Photobacterium aphoticum C119, Isolated as Coral Reef Microbiota.</title>
        <authorList>
            <person name="Al-saari N."/>
            <person name="Meirelles P.M."/>
            <person name="Mino S."/>
            <person name="Suda W."/>
            <person name="Oshima K."/>
            <person name="Hattori M."/>
            <person name="Ohkuma M."/>
            <person name="Thompson F.L."/>
            <person name="Gomez-Gil B."/>
            <person name="Sawabe T."/>
            <person name="Sawabe T."/>
        </authorList>
    </citation>
    <scope>NUCLEOTIDE SEQUENCE [LARGE SCALE GENOMIC DNA]</scope>
    <source>
        <strain evidence="1 2">JCM 19237</strain>
    </source>
</reference>
<evidence type="ECO:0000313" key="2">
    <source>
        <dbReference type="Proteomes" id="UP000029227"/>
    </source>
</evidence>
<dbReference type="STRING" id="754436.JCM19237_1342"/>
<name>A0A090QND4_9GAMM</name>
<dbReference type="EMBL" id="BBMN01000004">
    <property type="protein sequence ID" value="GAL04670.1"/>
    <property type="molecule type" value="Genomic_DNA"/>
</dbReference>
<accession>A0A090QND4</accession>
<dbReference type="AlphaFoldDB" id="A0A090QND4"/>